<dbReference type="Proteomes" id="UP000069632">
    <property type="component" value="Unassembled WGS sequence"/>
</dbReference>
<dbReference type="RefSeq" id="WP_075531422.1">
    <property type="nucleotide sequence ID" value="NZ_CP053844.1"/>
</dbReference>
<evidence type="ECO:0000259" key="6">
    <source>
        <dbReference type="Pfam" id="PF13515"/>
    </source>
</evidence>
<protein>
    <submittedName>
        <fullName evidence="7">Integral membrane protein</fullName>
    </submittedName>
</protein>
<dbReference type="Pfam" id="PF13515">
    <property type="entry name" value="FUSC_2"/>
    <property type="match status" value="1"/>
</dbReference>
<dbReference type="InterPro" id="IPR049453">
    <property type="entry name" value="Memb_transporter_dom"/>
</dbReference>
<name>A0A128EGA5_9BACT</name>
<keyword evidence="8" id="KW-1185">Reference proteome</keyword>
<dbReference type="GO" id="GO:0016020">
    <property type="term" value="C:membrane"/>
    <property type="evidence" value="ECO:0007669"/>
    <property type="project" value="UniProtKB-SubCell"/>
</dbReference>
<accession>A0A128EGA5</accession>
<evidence type="ECO:0000313" key="8">
    <source>
        <dbReference type="Proteomes" id="UP000069632"/>
    </source>
</evidence>
<sequence>MLKELFSQLFYFNKTDRIWQLPFACAICVGAPLLVSAYFDKLNYGIVASLGGLVFLYIPKTKIHHRMVILMACSFGMATSFTLGALSHFSPTLIGLVLGMIASLGAMVCRFYQLNTPGNFFFIMLATLGAYMPFEVANLPYLSGLVLIGTMFACVIAFIYSIATFQKTAIETPKEHTYLGFEEVIVDPVIIGIFVGLSVFVAGLIGLEKPYWVPITCVAIMQGMTMRSTWIRQLHRVVGTAVGVGLSWVLLSFSLNEWSIAVLIMLFSFLSEYFVVRNYGFAMLFITPMTILMAESSGVISADSSTLIVLTRLEDIVLGSLIGVLGGLFLHTPNLRNLVSKSLKFLYFFKNAR</sequence>
<feature type="transmembrane region" description="Helical" evidence="5">
    <location>
        <begin position="283"/>
        <end position="310"/>
    </location>
</feature>
<feature type="transmembrane region" description="Helical" evidence="5">
    <location>
        <begin position="44"/>
        <end position="60"/>
    </location>
</feature>
<organism evidence="7 8">
    <name type="scientific">Campylobacter geochelonis</name>
    <dbReference type="NCBI Taxonomy" id="1780362"/>
    <lineage>
        <taxon>Bacteria</taxon>
        <taxon>Pseudomonadati</taxon>
        <taxon>Campylobacterota</taxon>
        <taxon>Epsilonproteobacteria</taxon>
        <taxon>Campylobacterales</taxon>
        <taxon>Campylobacteraceae</taxon>
        <taxon>Campylobacter</taxon>
    </lineage>
</organism>
<feature type="transmembrane region" description="Helical" evidence="5">
    <location>
        <begin position="67"/>
        <end position="86"/>
    </location>
</feature>
<evidence type="ECO:0000256" key="2">
    <source>
        <dbReference type="ARBA" id="ARBA00022692"/>
    </source>
</evidence>
<feature type="transmembrane region" description="Helical" evidence="5">
    <location>
        <begin position="92"/>
        <end position="111"/>
    </location>
</feature>
<feature type="transmembrane region" description="Helical" evidence="5">
    <location>
        <begin position="259"/>
        <end position="276"/>
    </location>
</feature>
<dbReference type="AlphaFoldDB" id="A0A128EGA5"/>
<evidence type="ECO:0000256" key="3">
    <source>
        <dbReference type="ARBA" id="ARBA00022989"/>
    </source>
</evidence>
<dbReference type="EMBL" id="FIZP01000003">
    <property type="protein sequence ID" value="CZE47432.1"/>
    <property type="molecule type" value="Genomic_DNA"/>
</dbReference>
<evidence type="ECO:0000256" key="1">
    <source>
        <dbReference type="ARBA" id="ARBA00004141"/>
    </source>
</evidence>
<comment type="subcellular location">
    <subcellularLocation>
        <location evidence="1">Membrane</location>
        <topology evidence="1">Multi-pass membrane protein</topology>
    </subcellularLocation>
</comment>
<evidence type="ECO:0000256" key="5">
    <source>
        <dbReference type="SAM" id="Phobius"/>
    </source>
</evidence>
<feature type="transmembrane region" description="Helical" evidence="5">
    <location>
        <begin position="140"/>
        <end position="163"/>
    </location>
</feature>
<dbReference type="OrthoDB" id="581879at2"/>
<feature type="transmembrane region" description="Helical" evidence="5">
    <location>
        <begin position="21"/>
        <end position="38"/>
    </location>
</feature>
<feature type="transmembrane region" description="Helical" evidence="5">
    <location>
        <begin position="184"/>
        <end position="205"/>
    </location>
</feature>
<feature type="transmembrane region" description="Helical" evidence="5">
    <location>
        <begin position="118"/>
        <end position="134"/>
    </location>
</feature>
<feature type="transmembrane region" description="Helical" evidence="5">
    <location>
        <begin position="316"/>
        <end position="335"/>
    </location>
</feature>
<gene>
    <name evidence="7" type="ORF">ERS672216_00881</name>
</gene>
<keyword evidence="3 5" id="KW-1133">Transmembrane helix</keyword>
<keyword evidence="2 5" id="KW-0812">Transmembrane</keyword>
<feature type="domain" description="Integral membrane bound transporter" evidence="6">
    <location>
        <begin position="197"/>
        <end position="325"/>
    </location>
</feature>
<evidence type="ECO:0000256" key="4">
    <source>
        <dbReference type="ARBA" id="ARBA00023136"/>
    </source>
</evidence>
<proteinExistence type="predicted"/>
<reference evidence="7 8" key="1">
    <citation type="submission" date="2016-02" db="EMBL/GenBank/DDBJ databases">
        <authorList>
            <consortium name="Pathogen Informatics"/>
        </authorList>
    </citation>
    <scope>NUCLEOTIDE SEQUENCE [LARGE SCALE GENOMIC DNA]</scope>
    <source>
        <strain evidence="7 8">RC20</strain>
    </source>
</reference>
<keyword evidence="4 5" id="KW-0472">Membrane</keyword>
<evidence type="ECO:0000313" key="7">
    <source>
        <dbReference type="EMBL" id="CZE47432.1"/>
    </source>
</evidence>